<evidence type="ECO:0000259" key="9">
    <source>
        <dbReference type="PROSITE" id="PS51826"/>
    </source>
</evidence>
<proteinExistence type="inferred from homology"/>
<evidence type="ECO:0000313" key="11">
    <source>
        <dbReference type="Proteomes" id="UP000257039"/>
    </source>
</evidence>
<dbReference type="SUPFAM" id="SSF52777">
    <property type="entry name" value="CoA-dependent acyltransferases"/>
    <property type="match status" value="1"/>
</dbReference>
<comment type="caution">
    <text evidence="10">The sequence shown here is derived from an EMBL/GenBank/DDBJ whole genome shotgun (WGS) entry which is preliminary data.</text>
</comment>
<dbReference type="InterPro" id="IPR050743">
    <property type="entry name" value="2-oxoacid_DH_E2_comp"/>
</dbReference>
<evidence type="ECO:0000256" key="5">
    <source>
        <dbReference type="ARBA" id="ARBA00022823"/>
    </source>
</evidence>
<gene>
    <name evidence="10" type="ORF">B9G39_25460</name>
</gene>
<dbReference type="EC" id="2.3.1.-" evidence="7"/>
<keyword evidence="6 7" id="KW-0012">Acyltransferase</keyword>
<dbReference type="SUPFAM" id="SSF51230">
    <property type="entry name" value="Single hybrid motif"/>
    <property type="match status" value="1"/>
</dbReference>
<dbReference type="Pfam" id="PF00198">
    <property type="entry name" value="2-oxoacid_dh"/>
    <property type="match status" value="1"/>
</dbReference>
<dbReference type="InterPro" id="IPR011053">
    <property type="entry name" value="Single_hybrid_motif"/>
</dbReference>
<dbReference type="Gene3D" id="2.40.50.100">
    <property type="match status" value="1"/>
</dbReference>
<dbReference type="GO" id="GO:0005737">
    <property type="term" value="C:cytoplasm"/>
    <property type="evidence" value="ECO:0007669"/>
    <property type="project" value="TreeGrafter"/>
</dbReference>
<evidence type="ECO:0000256" key="6">
    <source>
        <dbReference type="ARBA" id="ARBA00023315"/>
    </source>
</evidence>
<evidence type="ECO:0000256" key="7">
    <source>
        <dbReference type="RuleBase" id="RU003423"/>
    </source>
</evidence>
<dbReference type="RefSeq" id="WP_094789269.1">
    <property type="nucleotide sequence ID" value="NZ_NDXW01000001.1"/>
</dbReference>
<evidence type="ECO:0000259" key="8">
    <source>
        <dbReference type="PROSITE" id="PS50968"/>
    </source>
</evidence>
<dbReference type="InterPro" id="IPR001078">
    <property type="entry name" value="2-oxoacid_DH_actylTfrase"/>
</dbReference>
<dbReference type="PANTHER" id="PTHR43178">
    <property type="entry name" value="DIHYDROLIPOAMIDE ACETYLTRANSFERASE COMPONENT OF PYRUVATE DEHYDROGENASE COMPLEX"/>
    <property type="match status" value="1"/>
</dbReference>
<evidence type="ECO:0000256" key="4">
    <source>
        <dbReference type="ARBA" id="ARBA00022679"/>
    </source>
</evidence>
<feature type="domain" description="Lipoyl-binding" evidence="8">
    <location>
        <begin position="1"/>
        <end position="76"/>
    </location>
</feature>
<reference evidence="10 11" key="1">
    <citation type="submission" date="2017-04" db="EMBL/GenBank/DDBJ databases">
        <title>Draft genome sequence of Zooshikella ganghwensis VG4 isolated from Red Sea sediments.</title>
        <authorList>
            <person name="Rehman Z."/>
            <person name="Alam I."/>
            <person name="Kamau A."/>
            <person name="Bajic V."/>
            <person name="Leiknes T."/>
        </authorList>
    </citation>
    <scope>NUCLEOTIDE SEQUENCE [LARGE SCALE GENOMIC DNA]</scope>
    <source>
        <strain evidence="10 11">VG4</strain>
    </source>
</reference>
<dbReference type="AlphaFoldDB" id="A0A4P9VTP3"/>
<dbReference type="EMBL" id="NDXW01000001">
    <property type="protein sequence ID" value="RDH46536.1"/>
    <property type="molecule type" value="Genomic_DNA"/>
</dbReference>
<dbReference type="InterPro" id="IPR023213">
    <property type="entry name" value="CAT-like_dom_sf"/>
</dbReference>
<dbReference type="SUPFAM" id="SSF47005">
    <property type="entry name" value="Peripheral subunit-binding domain of 2-oxo acid dehydrogenase complex"/>
    <property type="match status" value="1"/>
</dbReference>
<keyword evidence="4 7" id="KW-0808">Transferase</keyword>
<dbReference type="Pfam" id="PF00364">
    <property type="entry name" value="Biotin_lipoyl"/>
    <property type="match status" value="1"/>
</dbReference>
<keyword evidence="5 7" id="KW-0450">Lipoyl</keyword>
<dbReference type="InterPro" id="IPR036625">
    <property type="entry name" value="E3-bd_dom_sf"/>
</dbReference>
<dbReference type="PROSITE" id="PS00189">
    <property type="entry name" value="LIPOYL"/>
    <property type="match status" value="1"/>
</dbReference>
<dbReference type="PROSITE" id="PS51826">
    <property type="entry name" value="PSBD"/>
    <property type="match status" value="1"/>
</dbReference>
<comment type="cofactor">
    <cofactor evidence="1 7">
        <name>(R)-lipoate</name>
        <dbReference type="ChEBI" id="CHEBI:83088"/>
    </cofactor>
</comment>
<keyword evidence="11" id="KW-1185">Reference proteome</keyword>
<dbReference type="GO" id="GO:0031405">
    <property type="term" value="F:lipoic acid binding"/>
    <property type="evidence" value="ECO:0007669"/>
    <property type="project" value="TreeGrafter"/>
</dbReference>
<dbReference type="InterPro" id="IPR003016">
    <property type="entry name" value="2-oxoA_DH_lipoyl-BS"/>
</dbReference>
<evidence type="ECO:0000256" key="3">
    <source>
        <dbReference type="ARBA" id="ARBA00011484"/>
    </source>
</evidence>
<dbReference type="CDD" id="cd06849">
    <property type="entry name" value="lipoyl_domain"/>
    <property type="match status" value="1"/>
</dbReference>
<protein>
    <recommendedName>
        <fullName evidence="7">Dihydrolipoamide acetyltransferase component of pyruvate dehydrogenase complex</fullName>
        <ecNumber evidence="7">2.3.1.-</ecNumber>
    </recommendedName>
</protein>
<dbReference type="Gene3D" id="4.10.320.10">
    <property type="entry name" value="E3-binding domain"/>
    <property type="match status" value="1"/>
</dbReference>
<dbReference type="GO" id="GO:0016407">
    <property type="term" value="F:acetyltransferase activity"/>
    <property type="evidence" value="ECO:0007669"/>
    <property type="project" value="TreeGrafter"/>
</dbReference>
<evidence type="ECO:0000256" key="2">
    <source>
        <dbReference type="ARBA" id="ARBA00007317"/>
    </source>
</evidence>
<dbReference type="InterPro" id="IPR000089">
    <property type="entry name" value="Biotin_lipoyl"/>
</dbReference>
<organism evidence="10 11">
    <name type="scientific">Zooshikella ganghwensis</name>
    <dbReference type="NCBI Taxonomy" id="202772"/>
    <lineage>
        <taxon>Bacteria</taxon>
        <taxon>Pseudomonadati</taxon>
        <taxon>Pseudomonadota</taxon>
        <taxon>Gammaproteobacteria</taxon>
        <taxon>Oceanospirillales</taxon>
        <taxon>Zooshikellaceae</taxon>
        <taxon>Zooshikella</taxon>
    </lineage>
</organism>
<dbReference type="Proteomes" id="UP000257039">
    <property type="component" value="Unassembled WGS sequence"/>
</dbReference>
<comment type="similarity">
    <text evidence="2 7">Belongs to the 2-oxoacid dehydrogenase family.</text>
</comment>
<evidence type="ECO:0000313" key="10">
    <source>
        <dbReference type="EMBL" id="RDH46536.1"/>
    </source>
</evidence>
<name>A0A4P9VTP3_9GAMM</name>
<dbReference type="InterPro" id="IPR004167">
    <property type="entry name" value="PSBD"/>
</dbReference>
<accession>A0A4P9VTP3</accession>
<feature type="domain" description="Peripheral subunit-binding (PSBD)" evidence="9">
    <location>
        <begin position="118"/>
        <end position="155"/>
    </location>
</feature>
<dbReference type="PROSITE" id="PS50968">
    <property type="entry name" value="BIOTINYL_LIPOYL"/>
    <property type="match status" value="1"/>
</dbReference>
<evidence type="ECO:0000256" key="1">
    <source>
        <dbReference type="ARBA" id="ARBA00001938"/>
    </source>
</evidence>
<dbReference type="PANTHER" id="PTHR43178:SF12">
    <property type="entry name" value="DIHYDROLIPOAMIDE ACETYLTRANSFERASE COMPONENT OF PYRUVATE DEHYDROGENASE COMPLEX"/>
    <property type="match status" value="1"/>
</dbReference>
<comment type="subunit">
    <text evidence="3">Forms a 24-polypeptide structural core with octahedral symmetry.</text>
</comment>
<dbReference type="Pfam" id="PF02817">
    <property type="entry name" value="E3_binding"/>
    <property type="match status" value="1"/>
</dbReference>
<dbReference type="Gene3D" id="3.30.559.10">
    <property type="entry name" value="Chloramphenicol acetyltransferase-like domain"/>
    <property type="match status" value="1"/>
</dbReference>
<sequence length="368" mass="39888">MKFFKLPDLGEGIPEAEIVTWHVKPGDTVEEDQPLVSVETAKAIVEVPSPQTGQIAKLFAKEGDVVHTGEPLVEFANVEDEDTGTVVGKIEQASKQDDEEEQFFIGAPPESRAEQTPKAAPAIRALAKKMGVDLRQVTGTGPNQQILSADVETAAASTAIGGEPVRGVRRQMAINMAKADQEVVPVTIFDDADIEHWQEKEDITIRLVSAIGHACEAEPGLNAWFDGVRMTRVLHKHIDLGVAVDTEKGLFVPVLRNITGRSREDLREGLNRLRADVKARTIPPSELQGATLTLSNFGTIAGRYASPIVVPPTVCILGTGKIRREPIVVADQVSIHKIIPLSLTFDHRAVTGGEAARFLHAIKMHLES</sequence>